<dbReference type="PROSITE" id="PS51689">
    <property type="entry name" value="SAM_RNA_A_N6_MT"/>
    <property type="match status" value="1"/>
</dbReference>
<comment type="subcellular location">
    <subcellularLocation>
        <location evidence="7">Cytoplasm</location>
    </subcellularLocation>
</comment>
<evidence type="ECO:0000313" key="11">
    <source>
        <dbReference type="EMBL" id="CED92496.1"/>
    </source>
</evidence>
<dbReference type="InterPro" id="IPR011530">
    <property type="entry name" value="rRNA_adenine_dimethylase"/>
</dbReference>
<dbReference type="EC" id="2.1.1.182" evidence="7"/>
<feature type="binding site" evidence="7 8">
    <location>
        <position position="85"/>
    </location>
    <ligand>
        <name>S-adenosyl-L-methionine</name>
        <dbReference type="ChEBI" id="CHEBI:59789"/>
    </ligand>
</feature>
<evidence type="ECO:0000256" key="5">
    <source>
        <dbReference type="ARBA" id="ARBA00022691"/>
    </source>
</evidence>
<evidence type="ECO:0000256" key="8">
    <source>
        <dbReference type="PROSITE-ProRule" id="PRU01026"/>
    </source>
</evidence>
<evidence type="ECO:0000256" key="1">
    <source>
        <dbReference type="ARBA" id="ARBA00022490"/>
    </source>
</evidence>
<sequence>MPQSDARDSAPGLLGPADIRRLARALDLRPSKTRGQNFVHDAGTVRRIVRLSGVAPGETVLEVGPGLGSLTLALLQAGARVIAVEIDPVLARALPVTVADRLPDAADRLAVLTADALTITGPQSLPAPPPTRLVANLPYNVAVPVLLNVLAALPSLRTATIMVQAEVADRLAAAPGSRTYGVPSVKAAWYGEVRRDARVGRTVFWPVPNVDSAVVTLTRREPPATAATREQVFAVVDAAFAQRRKTLRRALTPLAGSPAAVEAAARAAGIDPGARGESLDVTAFAALTQALAEAGDLPATPGGAVAPASTQPDRNQT</sequence>
<keyword evidence="5 7" id="KW-0949">S-adenosyl-L-methionine</keyword>
<gene>
    <name evidence="7" type="primary">rsmA</name>
    <name evidence="7" type="synonym">ksgA</name>
    <name evidence="11" type="ORF">AAM4_2664</name>
</gene>
<feature type="binding site" evidence="7 8">
    <location>
        <position position="115"/>
    </location>
    <ligand>
        <name>S-adenosyl-L-methionine</name>
        <dbReference type="ChEBI" id="CHEBI:59789"/>
    </ligand>
</feature>
<organism evidence="11">
    <name type="scientific">Actinomyces succiniciruminis</name>
    <dbReference type="NCBI Taxonomy" id="1522002"/>
    <lineage>
        <taxon>Bacteria</taxon>
        <taxon>Bacillati</taxon>
        <taxon>Actinomycetota</taxon>
        <taxon>Actinomycetes</taxon>
        <taxon>Actinomycetales</taxon>
        <taxon>Actinomycetaceae</taxon>
        <taxon>Actinomyces</taxon>
    </lineage>
</organism>
<dbReference type="InterPro" id="IPR029063">
    <property type="entry name" value="SAM-dependent_MTases_sf"/>
</dbReference>
<feature type="domain" description="Ribosomal RNA adenine methylase transferase N-terminal" evidence="10">
    <location>
        <begin position="44"/>
        <end position="221"/>
    </location>
</feature>
<evidence type="ECO:0000256" key="4">
    <source>
        <dbReference type="ARBA" id="ARBA00022679"/>
    </source>
</evidence>
<keyword evidence="4 7" id="KW-0808">Transferase</keyword>
<comment type="function">
    <text evidence="7">Specifically dimethylates two adjacent adenosines (A1518 and A1519) in the loop of a conserved hairpin near the 3'-end of 16S rRNA in the 30S particle. May play a critical role in biogenesis of 30S subunits.</text>
</comment>
<keyword evidence="2 7" id="KW-0698">rRNA processing</keyword>
<evidence type="ECO:0000256" key="3">
    <source>
        <dbReference type="ARBA" id="ARBA00022603"/>
    </source>
</evidence>
<dbReference type="CDD" id="cd02440">
    <property type="entry name" value="AdoMet_MTases"/>
    <property type="match status" value="1"/>
</dbReference>
<evidence type="ECO:0000256" key="7">
    <source>
        <dbReference type="HAMAP-Rule" id="MF_00607"/>
    </source>
</evidence>
<feature type="binding site" evidence="7 8">
    <location>
        <position position="136"/>
    </location>
    <ligand>
        <name>S-adenosyl-L-methionine</name>
        <dbReference type="ChEBI" id="CHEBI:59789"/>
    </ligand>
</feature>
<dbReference type="AlphaFoldDB" id="A0A1L7RKB9"/>
<dbReference type="NCBIfam" id="TIGR00755">
    <property type="entry name" value="ksgA"/>
    <property type="match status" value="1"/>
</dbReference>
<dbReference type="HAMAP" id="MF_00607">
    <property type="entry name" value="16SrRNA_methyltr_A"/>
    <property type="match status" value="1"/>
</dbReference>
<dbReference type="Gene3D" id="3.40.50.150">
    <property type="entry name" value="Vaccinia Virus protein VP39"/>
    <property type="match status" value="1"/>
</dbReference>
<evidence type="ECO:0000256" key="9">
    <source>
        <dbReference type="SAM" id="MobiDB-lite"/>
    </source>
</evidence>
<dbReference type="InterPro" id="IPR001737">
    <property type="entry name" value="KsgA/Erm"/>
</dbReference>
<dbReference type="SUPFAM" id="SSF53335">
    <property type="entry name" value="S-adenosyl-L-methionine-dependent methyltransferases"/>
    <property type="match status" value="1"/>
</dbReference>
<dbReference type="InterPro" id="IPR023165">
    <property type="entry name" value="rRNA_Ade_diMease-like_C"/>
</dbReference>
<keyword evidence="1 7" id="KW-0963">Cytoplasm</keyword>
<feature type="binding site" evidence="7 8">
    <location>
        <position position="39"/>
    </location>
    <ligand>
        <name>S-adenosyl-L-methionine</name>
        <dbReference type="ChEBI" id="CHEBI:59789"/>
    </ligand>
</feature>
<keyword evidence="6 7" id="KW-0694">RNA-binding</keyword>
<dbReference type="GO" id="GO:0052908">
    <property type="term" value="F:16S rRNA (adenine(1518)-N(6)/adenine(1519)-N(6))-dimethyltransferase activity"/>
    <property type="evidence" value="ECO:0007669"/>
    <property type="project" value="UniProtKB-EC"/>
</dbReference>
<feature type="region of interest" description="Disordered" evidence="9">
    <location>
        <begin position="295"/>
        <end position="317"/>
    </location>
</feature>
<dbReference type="RefSeq" id="WP_210582056.1">
    <property type="nucleotide sequence ID" value="NZ_LK995542.1"/>
</dbReference>
<dbReference type="PROSITE" id="PS01131">
    <property type="entry name" value="RRNA_A_DIMETH"/>
    <property type="match status" value="1"/>
</dbReference>
<dbReference type="PANTHER" id="PTHR11727:SF7">
    <property type="entry name" value="DIMETHYLADENOSINE TRANSFERASE-RELATED"/>
    <property type="match status" value="1"/>
</dbReference>
<dbReference type="InterPro" id="IPR020598">
    <property type="entry name" value="rRNA_Ade_methylase_Trfase_N"/>
</dbReference>
<feature type="binding site" evidence="7 8">
    <location>
        <position position="37"/>
    </location>
    <ligand>
        <name>S-adenosyl-L-methionine</name>
        <dbReference type="ChEBI" id="CHEBI:59789"/>
    </ligand>
</feature>
<dbReference type="GO" id="GO:0003723">
    <property type="term" value="F:RNA binding"/>
    <property type="evidence" value="ECO:0007669"/>
    <property type="project" value="UniProtKB-UniRule"/>
</dbReference>
<dbReference type="GO" id="GO:0005829">
    <property type="term" value="C:cytosol"/>
    <property type="evidence" value="ECO:0007669"/>
    <property type="project" value="TreeGrafter"/>
</dbReference>
<accession>A0A1L7RKB9</accession>
<keyword evidence="3 7" id="KW-0489">Methyltransferase</keyword>
<evidence type="ECO:0000259" key="10">
    <source>
        <dbReference type="SMART" id="SM00650"/>
    </source>
</evidence>
<protein>
    <recommendedName>
        <fullName evidence="7">Ribosomal RNA small subunit methyltransferase A</fullName>
        <ecNumber evidence="7">2.1.1.182</ecNumber>
    </recommendedName>
    <alternativeName>
        <fullName evidence="7">16S rRNA (adenine(1518)-N(6)/adenine(1519)-N(6))-dimethyltransferase</fullName>
    </alternativeName>
    <alternativeName>
        <fullName evidence="7">16S rRNA dimethyladenosine transferase</fullName>
    </alternativeName>
    <alternativeName>
        <fullName evidence="7">16S rRNA dimethylase</fullName>
    </alternativeName>
    <alternativeName>
        <fullName evidence="7">S-adenosylmethionine-6-N', N'-adenosyl(rRNA) dimethyltransferase</fullName>
    </alternativeName>
</protein>
<dbReference type="EMBL" id="LK995542">
    <property type="protein sequence ID" value="CED92496.1"/>
    <property type="molecule type" value="Genomic_DNA"/>
</dbReference>
<comment type="catalytic activity">
    <reaction evidence="7">
        <text>adenosine(1518)/adenosine(1519) in 16S rRNA + 4 S-adenosyl-L-methionine = N(6)-dimethyladenosine(1518)/N(6)-dimethyladenosine(1519) in 16S rRNA + 4 S-adenosyl-L-homocysteine + 4 H(+)</text>
        <dbReference type="Rhea" id="RHEA:19609"/>
        <dbReference type="Rhea" id="RHEA-COMP:10232"/>
        <dbReference type="Rhea" id="RHEA-COMP:10233"/>
        <dbReference type="ChEBI" id="CHEBI:15378"/>
        <dbReference type="ChEBI" id="CHEBI:57856"/>
        <dbReference type="ChEBI" id="CHEBI:59789"/>
        <dbReference type="ChEBI" id="CHEBI:74411"/>
        <dbReference type="ChEBI" id="CHEBI:74493"/>
        <dbReference type="EC" id="2.1.1.182"/>
    </reaction>
</comment>
<dbReference type="FunFam" id="3.40.50.150:FF:000023">
    <property type="entry name" value="Ribosomal RNA small subunit methyltransferase A"/>
    <property type="match status" value="1"/>
</dbReference>
<dbReference type="PANTHER" id="PTHR11727">
    <property type="entry name" value="DIMETHYLADENOSINE TRANSFERASE"/>
    <property type="match status" value="1"/>
</dbReference>
<name>A0A1L7RKB9_9ACTO</name>
<evidence type="ECO:0000256" key="2">
    <source>
        <dbReference type="ARBA" id="ARBA00022552"/>
    </source>
</evidence>
<proteinExistence type="inferred from homology"/>
<feature type="compositionally biased region" description="Polar residues" evidence="9">
    <location>
        <begin position="308"/>
        <end position="317"/>
    </location>
</feature>
<feature type="binding site" evidence="7 8">
    <location>
        <position position="64"/>
    </location>
    <ligand>
        <name>S-adenosyl-L-methionine</name>
        <dbReference type="ChEBI" id="CHEBI:59789"/>
    </ligand>
</feature>
<dbReference type="SMART" id="SM00650">
    <property type="entry name" value="rADc"/>
    <property type="match status" value="1"/>
</dbReference>
<dbReference type="InterPro" id="IPR020596">
    <property type="entry name" value="rRNA_Ade_Mease_Trfase_CS"/>
</dbReference>
<evidence type="ECO:0000256" key="6">
    <source>
        <dbReference type="ARBA" id="ARBA00022884"/>
    </source>
</evidence>
<dbReference type="Gene3D" id="1.10.8.100">
    <property type="entry name" value="Ribosomal RNA adenine dimethylase-like, domain 2"/>
    <property type="match status" value="1"/>
</dbReference>
<dbReference type="Pfam" id="PF00398">
    <property type="entry name" value="RrnaAD"/>
    <property type="match status" value="1"/>
</dbReference>
<reference evidence="11" key="1">
    <citation type="submission" date="2014-07" db="EMBL/GenBank/DDBJ databases">
        <authorList>
            <person name="Zhang J.E."/>
            <person name="Yang H."/>
            <person name="Guo J."/>
            <person name="Deng Z."/>
            <person name="Luo H."/>
            <person name="Luo M."/>
            <person name="Zhao B."/>
        </authorList>
    </citation>
    <scope>NUCLEOTIDE SEQUENCE</scope>
    <source>
        <strain evidence="11">AM4</strain>
    </source>
</reference>
<comment type="similarity">
    <text evidence="7">Belongs to the class I-like SAM-binding methyltransferase superfamily. rRNA adenine N(6)-methyltransferase family. RsmA subfamily.</text>
</comment>